<dbReference type="SUPFAM" id="SSF51735">
    <property type="entry name" value="NAD(P)-binding Rossmann-fold domains"/>
    <property type="match status" value="1"/>
</dbReference>
<evidence type="ECO:0000313" key="4">
    <source>
        <dbReference type="EMBL" id="MDP9807064.1"/>
    </source>
</evidence>
<dbReference type="Gene3D" id="3.40.50.720">
    <property type="entry name" value="NAD(P)-binding Rossmann-like Domain"/>
    <property type="match status" value="1"/>
</dbReference>
<evidence type="ECO:0000259" key="2">
    <source>
        <dbReference type="Pfam" id="PF01370"/>
    </source>
</evidence>
<dbReference type="RefSeq" id="WP_307683240.1">
    <property type="nucleotide sequence ID" value="NZ_JAUSQX010000001.1"/>
</dbReference>
<proteinExistence type="inferred from homology"/>
<dbReference type="EMBL" id="JAUSQX010000001">
    <property type="protein sequence ID" value="MDP9807064.1"/>
    <property type="molecule type" value="Genomic_DNA"/>
</dbReference>
<name>A0ABT9NI34_9ACTO</name>
<evidence type="ECO:0000259" key="3">
    <source>
        <dbReference type="Pfam" id="PF08338"/>
    </source>
</evidence>
<dbReference type="Proteomes" id="UP001243212">
    <property type="component" value="Unassembled WGS sequence"/>
</dbReference>
<accession>A0ABT9NI34</accession>
<dbReference type="PANTHER" id="PTHR11092">
    <property type="entry name" value="SUGAR NUCLEOTIDE EPIMERASE RELATED"/>
    <property type="match status" value="1"/>
</dbReference>
<sequence length="306" mass="33249">MKPILLLAGASGFIGTRLIEASVSAGYDVRRLVRSDDAEPVAWVENFLWDPARGQIDEAALDGAHAVICLNGAGLFSKPWTDSYKQILWDSRIDSVRTITDALIARDDRPHVFISGSAIGYYGPDNGDTVLTEDSPNGGGFLGELCEAWEGEANRAADAGIRTVTARTGLVMGASGGMLGILQHLYRIGFGTQLGDGTNWMATIARDDYVRALLYILLTDSIEGPVNMTSPDPVPNKIWHRALAEHVNRPAFLRAPEFAMRLALQDFADEAVLASQRVMPQKLLEHGYTFIAPTVPAIFNHEVPMA</sequence>
<dbReference type="Pfam" id="PF01370">
    <property type="entry name" value="Epimerase"/>
    <property type="match status" value="1"/>
</dbReference>
<dbReference type="InterPro" id="IPR010099">
    <property type="entry name" value="SDR39U1"/>
</dbReference>
<organism evidence="4 5">
    <name type="scientific">Trueperella bonasi</name>
    <dbReference type="NCBI Taxonomy" id="312286"/>
    <lineage>
        <taxon>Bacteria</taxon>
        <taxon>Bacillati</taxon>
        <taxon>Actinomycetota</taxon>
        <taxon>Actinomycetes</taxon>
        <taxon>Actinomycetales</taxon>
        <taxon>Actinomycetaceae</taxon>
        <taxon>Trueperella</taxon>
    </lineage>
</organism>
<dbReference type="PANTHER" id="PTHR11092:SF0">
    <property type="entry name" value="EPIMERASE FAMILY PROTEIN SDR39U1"/>
    <property type="match status" value="1"/>
</dbReference>
<comment type="caution">
    <text evidence="4">The sequence shown here is derived from an EMBL/GenBank/DDBJ whole genome shotgun (WGS) entry which is preliminary data.</text>
</comment>
<evidence type="ECO:0000313" key="5">
    <source>
        <dbReference type="Proteomes" id="UP001243212"/>
    </source>
</evidence>
<evidence type="ECO:0000256" key="1">
    <source>
        <dbReference type="ARBA" id="ARBA00009353"/>
    </source>
</evidence>
<dbReference type="InterPro" id="IPR036291">
    <property type="entry name" value="NAD(P)-bd_dom_sf"/>
</dbReference>
<reference evidence="4 5" key="1">
    <citation type="submission" date="2023-07" db="EMBL/GenBank/DDBJ databases">
        <title>Sequencing the genomes of 1000 actinobacteria strains.</title>
        <authorList>
            <person name="Klenk H.-P."/>
        </authorList>
    </citation>
    <scope>NUCLEOTIDE SEQUENCE [LARGE SCALE GENOMIC DNA]</scope>
    <source>
        <strain evidence="4 5">DSM 17163</strain>
    </source>
</reference>
<dbReference type="InterPro" id="IPR013549">
    <property type="entry name" value="DUF1731"/>
</dbReference>
<gene>
    <name evidence="4" type="ORF">J2S70_001646</name>
</gene>
<dbReference type="NCBIfam" id="TIGR01777">
    <property type="entry name" value="yfcH"/>
    <property type="match status" value="1"/>
</dbReference>
<keyword evidence="5" id="KW-1185">Reference proteome</keyword>
<comment type="similarity">
    <text evidence="1">Belongs to the NAD(P)-dependent epimerase/dehydratase family. SDR39U1 subfamily.</text>
</comment>
<dbReference type="InterPro" id="IPR001509">
    <property type="entry name" value="Epimerase_deHydtase"/>
</dbReference>
<feature type="domain" description="DUF1731" evidence="3">
    <location>
        <begin position="255"/>
        <end position="298"/>
    </location>
</feature>
<dbReference type="Pfam" id="PF08338">
    <property type="entry name" value="DUF1731"/>
    <property type="match status" value="1"/>
</dbReference>
<feature type="domain" description="NAD-dependent epimerase/dehydratase" evidence="2">
    <location>
        <begin position="6"/>
        <end position="219"/>
    </location>
</feature>
<protein>
    <submittedName>
        <fullName evidence="4">Uncharacterized protein (TIGR01777 family)</fullName>
    </submittedName>
</protein>